<feature type="domain" description="Cadherin" evidence="8">
    <location>
        <begin position="124"/>
        <end position="231"/>
    </location>
</feature>
<evidence type="ECO:0000256" key="4">
    <source>
        <dbReference type="ARBA" id="ARBA00023136"/>
    </source>
</evidence>
<dbReference type="InterPro" id="IPR015919">
    <property type="entry name" value="Cadherin-like_sf"/>
</dbReference>
<reference evidence="9" key="1">
    <citation type="submission" date="2025-08" db="UniProtKB">
        <authorList>
            <consortium name="Ensembl"/>
        </authorList>
    </citation>
    <scope>IDENTIFICATION</scope>
</reference>
<evidence type="ECO:0000256" key="3">
    <source>
        <dbReference type="ARBA" id="ARBA00022837"/>
    </source>
</evidence>
<comment type="subcellular location">
    <subcellularLocation>
        <location evidence="1">Membrane</location>
    </subcellularLocation>
</comment>
<dbReference type="PROSITE" id="PS00232">
    <property type="entry name" value="CADHERIN_1"/>
    <property type="match status" value="1"/>
</dbReference>
<keyword evidence="10" id="KW-1185">Reference proteome</keyword>
<feature type="transmembrane region" description="Helical" evidence="7">
    <location>
        <begin position="915"/>
        <end position="939"/>
    </location>
</feature>
<dbReference type="InterPro" id="IPR020894">
    <property type="entry name" value="Cadherin_CS"/>
</dbReference>
<dbReference type="GO" id="GO:0007156">
    <property type="term" value="P:homophilic cell adhesion via plasma membrane adhesion molecules"/>
    <property type="evidence" value="ECO:0007669"/>
    <property type="project" value="InterPro"/>
</dbReference>
<dbReference type="OrthoDB" id="9949162at2759"/>
<feature type="domain" description="Cadherin" evidence="8">
    <location>
        <begin position="785"/>
        <end position="895"/>
    </location>
</feature>
<protein>
    <recommendedName>
        <fullName evidence="8">Cadherin domain-containing protein</fullName>
    </recommendedName>
</protein>
<evidence type="ECO:0000256" key="6">
    <source>
        <dbReference type="SAM" id="MobiDB-lite"/>
    </source>
</evidence>
<dbReference type="PANTHER" id="PTHR24027">
    <property type="entry name" value="CADHERIN-23"/>
    <property type="match status" value="1"/>
</dbReference>
<dbReference type="PANTHER" id="PTHR24027:SF441">
    <property type="entry name" value="CADHERIN DOMAIN-CONTAINING PROTEIN"/>
    <property type="match status" value="1"/>
</dbReference>
<evidence type="ECO:0000259" key="8">
    <source>
        <dbReference type="PROSITE" id="PS50268"/>
    </source>
</evidence>
<dbReference type="GO" id="GO:0008013">
    <property type="term" value="F:beta-catenin binding"/>
    <property type="evidence" value="ECO:0007669"/>
    <property type="project" value="TreeGrafter"/>
</dbReference>
<dbReference type="GO" id="GO:0045296">
    <property type="term" value="F:cadherin binding"/>
    <property type="evidence" value="ECO:0007669"/>
    <property type="project" value="TreeGrafter"/>
</dbReference>
<feature type="domain" description="Cadherin" evidence="8">
    <location>
        <begin position="551"/>
        <end position="663"/>
    </location>
</feature>
<keyword evidence="4 7" id="KW-0472">Membrane</keyword>
<feature type="domain" description="Cadherin" evidence="8">
    <location>
        <begin position="340"/>
        <end position="446"/>
    </location>
</feature>
<feature type="compositionally biased region" description="Polar residues" evidence="6">
    <location>
        <begin position="973"/>
        <end position="992"/>
    </location>
</feature>
<keyword evidence="7" id="KW-1133">Transmembrane helix</keyword>
<proteinExistence type="predicted"/>
<dbReference type="Gene3D" id="2.60.40.60">
    <property type="entry name" value="Cadherins"/>
    <property type="match status" value="7"/>
</dbReference>
<dbReference type="InterPro" id="IPR002126">
    <property type="entry name" value="Cadherin-like_dom"/>
</dbReference>
<evidence type="ECO:0000256" key="5">
    <source>
        <dbReference type="PROSITE-ProRule" id="PRU00043"/>
    </source>
</evidence>
<dbReference type="PRINTS" id="PR00205">
    <property type="entry name" value="CADHERIN"/>
</dbReference>
<feature type="region of interest" description="Disordered" evidence="6">
    <location>
        <begin position="962"/>
        <end position="996"/>
    </location>
</feature>
<dbReference type="GO" id="GO:0016477">
    <property type="term" value="P:cell migration"/>
    <property type="evidence" value="ECO:0007669"/>
    <property type="project" value="TreeGrafter"/>
</dbReference>
<feature type="domain" description="Cadherin" evidence="8">
    <location>
        <begin position="448"/>
        <end position="550"/>
    </location>
</feature>
<dbReference type="GeneTree" id="ENSGT00940000163878"/>
<dbReference type="GO" id="GO:0005509">
    <property type="term" value="F:calcium ion binding"/>
    <property type="evidence" value="ECO:0007669"/>
    <property type="project" value="UniProtKB-UniRule"/>
</dbReference>
<evidence type="ECO:0000313" key="10">
    <source>
        <dbReference type="Proteomes" id="UP000694569"/>
    </source>
</evidence>
<evidence type="ECO:0000256" key="1">
    <source>
        <dbReference type="ARBA" id="ARBA00004370"/>
    </source>
</evidence>
<dbReference type="PROSITE" id="PS50268">
    <property type="entry name" value="CADHERIN_2"/>
    <property type="match status" value="8"/>
</dbReference>
<feature type="domain" description="Cadherin" evidence="8">
    <location>
        <begin position="233"/>
        <end position="338"/>
    </location>
</feature>
<dbReference type="SUPFAM" id="SSF49313">
    <property type="entry name" value="Cadherin-like"/>
    <property type="match status" value="7"/>
</dbReference>
<dbReference type="Ensembl" id="ENSLLET00000032656.1">
    <property type="protein sequence ID" value="ENSLLEP00000031447.1"/>
    <property type="gene ID" value="ENSLLEG00000019442.1"/>
</dbReference>
<evidence type="ECO:0000256" key="2">
    <source>
        <dbReference type="ARBA" id="ARBA00022737"/>
    </source>
</evidence>
<organism evidence="9 10">
    <name type="scientific">Leptobrachium leishanense</name>
    <name type="common">Leishan spiny toad</name>
    <dbReference type="NCBI Taxonomy" id="445787"/>
    <lineage>
        <taxon>Eukaryota</taxon>
        <taxon>Metazoa</taxon>
        <taxon>Chordata</taxon>
        <taxon>Craniata</taxon>
        <taxon>Vertebrata</taxon>
        <taxon>Euteleostomi</taxon>
        <taxon>Amphibia</taxon>
        <taxon>Batrachia</taxon>
        <taxon>Anura</taxon>
        <taxon>Pelobatoidea</taxon>
        <taxon>Megophryidae</taxon>
        <taxon>Leptobrachium</taxon>
    </lineage>
</organism>
<feature type="domain" description="Cadherin" evidence="8">
    <location>
        <begin position="53"/>
        <end position="119"/>
    </location>
</feature>
<dbReference type="AlphaFoldDB" id="A0A8C5Q3F5"/>
<keyword evidence="7" id="KW-0812">Transmembrane</keyword>
<dbReference type="Pfam" id="PF00028">
    <property type="entry name" value="Cadherin"/>
    <property type="match status" value="5"/>
</dbReference>
<evidence type="ECO:0000313" key="9">
    <source>
        <dbReference type="Ensembl" id="ENSLLEP00000031447.1"/>
    </source>
</evidence>
<name>A0A8C5Q3F5_9ANUR</name>
<dbReference type="CDD" id="cd11304">
    <property type="entry name" value="Cadherin_repeat"/>
    <property type="match status" value="8"/>
</dbReference>
<dbReference type="Proteomes" id="UP000694569">
    <property type="component" value="Unplaced"/>
</dbReference>
<keyword evidence="2" id="KW-0677">Repeat</keyword>
<dbReference type="GO" id="GO:0016342">
    <property type="term" value="C:catenin complex"/>
    <property type="evidence" value="ECO:0007669"/>
    <property type="project" value="TreeGrafter"/>
</dbReference>
<dbReference type="InterPro" id="IPR039808">
    <property type="entry name" value="Cadherin"/>
</dbReference>
<evidence type="ECO:0000256" key="7">
    <source>
        <dbReference type="SAM" id="Phobius"/>
    </source>
</evidence>
<reference evidence="9" key="2">
    <citation type="submission" date="2025-09" db="UniProtKB">
        <authorList>
            <consortium name="Ensembl"/>
        </authorList>
    </citation>
    <scope>IDENTIFICATION</scope>
</reference>
<keyword evidence="3 5" id="KW-0106">Calcium</keyword>
<accession>A0A8C5Q3F5</accession>
<feature type="domain" description="Cadherin" evidence="8">
    <location>
        <begin position="662"/>
        <end position="774"/>
    </location>
</feature>
<sequence length="1027" mass="114433">MLSTGKISSIVFIFSAISQTLCILTFNVKNPVDLLENRAPYEVIAVASGSGSTYEILDKSLPFSIVPSSGVISTSRSFNYEEERTKMFMVVVVSKDGAVEKDRDVLIVNIIDEDEPPVCDTDFLQKTASVKIPENFALFRQIYTVPATDVDGLPLTYTVESQFSGPTEDGLFFDVDRDTGFISRTSTTPLDFDAGYEEFRLLIKVTDTTGLSCEGGLIINIIDLNDELPVFVKIPNDTIYVPENTLAGSIIHVFTATDRDAGDRITYSFARPITMFSLSPVTGYLVVLESMDYDDPDVPKAFSLTVTATDKNSSHITYYHVNVYIENVDEPPVCDPAISTGAGIVLSVPETFPTRTTLYTILANDPDEDDVVKYEITSSSPDFNTHFLLNENTGIISTTGNHLDFESGSKMFVSSVKVINTKDNPMSCKGLITINILNENDEAPIFQNISDKPIEVRENLTPGTVVYRVQAHDRDIGDNVQYEFATFYDGFFIDEDSGNIKTSYSLDYENPTTHHEQRLKIHAFDNDRVHIAVQEVTIKLIDVNDNPPKCDGFPSVIEVPETIAVKTLLMTISCRDGDVNVPNNVLKYKLINLDAFSHDKFTLTDNKITTGPHSLDYDSATFAGMHFKHTLLIEVSDSGTPPLTSTVTVIVRVTRVNEERPEDSGNVFSIQENSPVESIVGKVNFTDIDWPFNNMKFTIVAGNYGNPSRFYIEPETGVLKVLNPPDFEESIKYSVTVQAIDLDNDLQPDPLMQLKKLAVATIDITNVNDEPPICVPEYYETVIYSTVKDTFLQLQCSDKDSPAEQLDYSIVSGNTPQRFVLQKERTKPASLATTQNFQYNVFEGIEDPTVFQLLIEVTDEFGGNKAQQLSTTATVIVRVVPWFTTTQITTREPTTTTITTAVLVRRSYFWHPDNWFPAVITITAILLLLCLYALAWGLLKDLPRYAMLFPFCRGVNKQHTPSVMENKSEAPRSKQNPVSNTIQQAENPNSLPGHSREAELYDGRAIDPDSGLQYLFNSQSGAVKWIH</sequence>
<dbReference type="SMART" id="SM00112">
    <property type="entry name" value="CA"/>
    <property type="match status" value="7"/>
</dbReference>